<dbReference type="AlphaFoldDB" id="A0A7J8DI33"/>
<protein>
    <submittedName>
        <fullName evidence="1">Uncharacterized protein</fullName>
    </submittedName>
</protein>
<proteinExistence type="predicted"/>
<keyword evidence="2" id="KW-1185">Reference proteome</keyword>
<evidence type="ECO:0000313" key="2">
    <source>
        <dbReference type="Proteomes" id="UP000593571"/>
    </source>
</evidence>
<organism evidence="1 2">
    <name type="scientific">Rousettus aegyptiacus</name>
    <name type="common">Egyptian fruit bat</name>
    <name type="synonym">Pteropus aegyptiacus</name>
    <dbReference type="NCBI Taxonomy" id="9407"/>
    <lineage>
        <taxon>Eukaryota</taxon>
        <taxon>Metazoa</taxon>
        <taxon>Chordata</taxon>
        <taxon>Craniata</taxon>
        <taxon>Vertebrata</taxon>
        <taxon>Euteleostomi</taxon>
        <taxon>Mammalia</taxon>
        <taxon>Eutheria</taxon>
        <taxon>Laurasiatheria</taxon>
        <taxon>Chiroptera</taxon>
        <taxon>Yinpterochiroptera</taxon>
        <taxon>Pteropodoidea</taxon>
        <taxon>Pteropodidae</taxon>
        <taxon>Rousettinae</taxon>
        <taxon>Rousettus</taxon>
    </lineage>
</organism>
<sequence length="142" mass="15701">MVDTASWTVSGGLGVALCSAIDQLQNLGQVASPLWASVSSSFVTAMFTIRLGHFSCSLYAYPFISSLHMLIHMCVQHMHTCSHRGTHGHTHASTGPYRHTCTCAHTLVNTGVLLFSHLNHTQFKFYLLPSWVFLSRSDHQLV</sequence>
<accession>A0A7J8DI33</accession>
<evidence type="ECO:0000313" key="1">
    <source>
        <dbReference type="EMBL" id="KAF6422847.1"/>
    </source>
</evidence>
<name>A0A7J8DI33_ROUAE</name>
<reference evidence="1 2" key="1">
    <citation type="journal article" date="2020" name="Nature">
        <title>Six reference-quality genomes reveal evolution of bat adaptations.</title>
        <authorList>
            <person name="Jebb D."/>
            <person name="Huang Z."/>
            <person name="Pippel M."/>
            <person name="Hughes G.M."/>
            <person name="Lavrichenko K."/>
            <person name="Devanna P."/>
            <person name="Winkler S."/>
            <person name="Jermiin L.S."/>
            <person name="Skirmuntt E.C."/>
            <person name="Katzourakis A."/>
            <person name="Burkitt-Gray L."/>
            <person name="Ray D.A."/>
            <person name="Sullivan K.A.M."/>
            <person name="Roscito J.G."/>
            <person name="Kirilenko B.M."/>
            <person name="Davalos L.M."/>
            <person name="Corthals A.P."/>
            <person name="Power M.L."/>
            <person name="Jones G."/>
            <person name="Ransome R.D."/>
            <person name="Dechmann D.K.N."/>
            <person name="Locatelli A.G."/>
            <person name="Puechmaille S.J."/>
            <person name="Fedrigo O."/>
            <person name="Jarvis E.D."/>
            <person name="Hiller M."/>
            <person name="Vernes S.C."/>
            <person name="Myers E.W."/>
            <person name="Teeling E.C."/>
        </authorList>
    </citation>
    <scope>NUCLEOTIDE SEQUENCE [LARGE SCALE GENOMIC DNA]</scope>
    <source>
        <strain evidence="1">MRouAeg1</strain>
        <tissue evidence="1">Muscle</tissue>
    </source>
</reference>
<gene>
    <name evidence="1" type="ORF">HJG63_008644</name>
</gene>
<dbReference type="EMBL" id="JACASE010000012">
    <property type="protein sequence ID" value="KAF6422847.1"/>
    <property type="molecule type" value="Genomic_DNA"/>
</dbReference>
<dbReference type="Proteomes" id="UP000593571">
    <property type="component" value="Unassembled WGS sequence"/>
</dbReference>
<comment type="caution">
    <text evidence="1">The sequence shown here is derived from an EMBL/GenBank/DDBJ whole genome shotgun (WGS) entry which is preliminary data.</text>
</comment>